<proteinExistence type="predicted"/>
<sequence length="54" mass="5770">MQQNQPSLGDIDAISLNATGINPILFYLGDNKMVFISPFIAIGLSPNGINHNAL</sequence>
<dbReference type="EMBL" id="JASGOQ010000001">
    <property type="protein sequence ID" value="MDV5389805.1"/>
    <property type="molecule type" value="Genomic_DNA"/>
</dbReference>
<keyword evidence="3" id="KW-1185">Reference proteome</keyword>
<accession>A0AAE4PWJ6</accession>
<reference evidence="2" key="2">
    <citation type="submission" date="2023-05" db="EMBL/GenBank/DDBJ databases">
        <title>Colonisation of extended spectrum b-lactamase- and carbapenemase-producing bacteria on hospital surfaces from low- and middle-income countries.</title>
        <authorList>
            <person name="Nieto-Rosado M."/>
            <person name="Sands K."/>
            <person name="Iregbu K."/>
            <person name="Zahra R."/>
            <person name="Mazarati J.B."/>
            <person name="Mehtar S."/>
            <person name="Barnards-Group B."/>
            <person name="Walsh T.R."/>
        </authorList>
    </citation>
    <scope>NUCLEOTIDE SEQUENCE</scope>
    <source>
        <strain evidence="2">PP-E493</strain>
    </source>
</reference>
<dbReference type="EMBL" id="JAOTLW010000006">
    <property type="protein sequence ID" value="MDI5831486.1"/>
    <property type="molecule type" value="Genomic_DNA"/>
</dbReference>
<evidence type="ECO:0000313" key="4">
    <source>
        <dbReference type="Proteomes" id="UP001187859"/>
    </source>
</evidence>
<protein>
    <submittedName>
        <fullName evidence="2">Uncharacterized protein</fullName>
    </submittedName>
</protein>
<dbReference type="Proteomes" id="UP001159075">
    <property type="component" value="Unassembled WGS sequence"/>
</dbReference>
<gene>
    <name evidence="1" type="ORF">ODY93_07910</name>
    <name evidence="2" type="ORF">QM089_05930</name>
</gene>
<dbReference type="Proteomes" id="UP001187859">
    <property type="component" value="Unassembled WGS sequence"/>
</dbReference>
<reference evidence="1 3" key="1">
    <citation type="submission" date="2022-09" db="EMBL/GenBank/DDBJ databases">
        <title>The outer-membrane cytochrome OmcA is essential for infection of Shewanella oneidensis by a zebrafish-associated bacteriophage.</title>
        <authorList>
            <person name="Grenfell A.W."/>
            <person name="Intile P."/>
            <person name="Mcfarlane J."/>
            <person name="Leung D."/>
            <person name="Abdalla K."/>
            <person name="Wold M."/>
            <person name="Kees E."/>
            <person name="Gralnick J."/>
        </authorList>
    </citation>
    <scope>NUCLEOTIDE SEQUENCE [LARGE SCALE GENOMIC DNA]</scope>
    <source>
        <strain evidence="1 3">NF-5</strain>
    </source>
</reference>
<dbReference type="RefSeq" id="WP_156143174.1">
    <property type="nucleotide sequence ID" value="NZ_AP025014.1"/>
</dbReference>
<evidence type="ECO:0000313" key="3">
    <source>
        <dbReference type="Proteomes" id="UP001159075"/>
    </source>
</evidence>
<name>A0AAE4PWJ6_9GAMM</name>
<evidence type="ECO:0000313" key="2">
    <source>
        <dbReference type="EMBL" id="MDV5389805.1"/>
    </source>
</evidence>
<comment type="caution">
    <text evidence="2">The sequence shown here is derived from an EMBL/GenBank/DDBJ whole genome shotgun (WGS) entry which is preliminary data.</text>
</comment>
<evidence type="ECO:0000313" key="1">
    <source>
        <dbReference type="EMBL" id="MDI5831486.1"/>
    </source>
</evidence>
<dbReference type="AlphaFoldDB" id="A0AAE4PWJ6"/>
<organism evidence="2 4">
    <name type="scientific">Shewanella xiamenensis</name>
    <dbReference type="NCBI Taxonomy" id="332186"/>
    <lineage>
        <taxon>Bacteria</taxon>
        <taxon>Pseudomonadati</taxon>
        <taxon>Pseudomonadota</taxon>
        <taxon>Gammaproteobacteria</taxon>
        <taxon>Alteromonadales</taxon>
        <taxon>Shewanellaceae</taxon>
        <taxon>Shewanella</taxon>
    </lineage>
</organism>